<protein>
    <submittedName>
        <fullName evidence="2">Uncharacterized protein</fullName>
    </submittedName>
</protein>
<keyword evidence="1" id="KW-1133">Transmembrane helix</keyword>
<evidence type="ECO:0000313" key="3">
    <source>
        <dbReference type="Proteomes" id="UP000321464"/>
    </source>
</evidence>
<reference evidence="2 3" key="1">
    <citation type="submission" date="2019-07" db="EMBL/GenBank/DDBJ databases">
        <title>Whole genome shotgun sequence of Novosphingobium sediminis NBRC 106119.</title>
        <authorList>
            <person name="Hosoyama A."/>
            <person name="Uohara A."/>
            <person name="Ohji S."/>
            <person name="Ichikawa N."/>
        </authorList>
    </citation>
    <scope>NUCLEOTIDE SEQUENCE [LARGE SCALE GENOMIC DNA]</scope>
    <source>
        <strain evidence="2 3">NBRC 106119</strain>
    </source>
</reference>
<keyword evidence="1" id="KW-0472">Membrane</keyword>
<comment type="caution">
    <text evidence="2">The sequence shown here is derived from an EMBL/GenBank/DDBJ whole genome shotgun (WGS) entry which is preliminary data.</text>
</comment>
<accession>A0A512AEZ1</accession>
<proteinExistence type="predicted"/>
<evidence type="ECO:0000313" key="2">
    <source>
        <dbReference type="EMBL" id="GEN98274.1"/>
    </source>
</evidence>
<dbReference type="RefSeq" id="WP_147157664.1">
    <property type="nucleotide sequence ID" value="NZ_BJYR01000001.1"/>
</dbReference>
<evidence type="ECO:0000256" key="1">
    <source>
        <dbReference type="SAM" id="Phobius"/>
    </source>
</evidence>
<dbReference type="OrthoDB" id="7586150at2"/>
<keyword evidence="1" id="KW-0812">Transmembrane</keyword>
<organism evidence="2 3">
    <name type="scientific">Novosphingobium sediminis</name>
    <dbReference type="NCBI Taxonomy" id="707214"/>
    <lineage>
        <taxon>Bacteria</taxon>
        <taxon>Pseudomonadati</taxon>
        <taxon>Pseudomonadota</taxon>
        <taxon>Alphaproteobacteria</taxon>
        <taxon>Sphingomonadales</taxon>
        <taxon>Sphingomonadaceae</taxon>
        <taxon>Novosphingobium</taxon>
    </lineage>
</organism>
<dbReference type="AlphaFoldDB" id="A0A512AEZ1"/>
<gene>
    <name evidence="2" type="ORF">NSE01_01070</name>
</gene>
<keyword evidence="3" id="KW-1185">Reference proteome</keyword>
<sequence>MTPNGRAVALAIAVLAALGGLFLQASALDGGGFPLLLFAGLILVGTLFDAGYLAKKRHRRGVWQLTSEREVDHQSGQILKVWFDPVSGERRYLPSGERPD</sequence>
<dbReference type="EMBL" id="BJYR01000001">
    <property type="protein sequence ID" value="GEN98274.1"/>
    <property type="molecule type" value="Genomic_DNA"/>
</dbReference>
<name>A0A512AEZ1_9SPHN</name>
<dbReference type="Proteomes" id="UP000321464">
    <property type="component" value="Unassembled WGS sequence"/>
</dbReference>
<feature type="transmembrane region" description="Helical" evidence="1">
    <location>
        <begin position="33"/>
        <end position="54"/>
    </location>
</feature>